<accession>A0A1U7LRG9</accession>
<gene>
    <name evidence="2" type="ORF">NEOLI_002235</name>
</gene>
<protein>
    <submittedName>
        <fullName evidence="2">Uncharacterized protein</fullName>
    </submittedName>
</protein>
<organism evidence="2 3">
    <name type="scientific">Neolecta irregularis (strain DAH-3)</name>
    <dbReference type="NCBI Taxonomy" id="1198029"/>
    <lineage>
        <taxon>Eukaryota</taxon>
        <taxon>Fungi</taxon>
        <taxon>Dikarya</taxon>
        <taxon>Ascomycota</taxon>
        <taxon>Taphrinomycotina</taxon>
        <taxon>Neolectales</taxon>
        <taxon>Neolectaceae</taxon>
        <taxon>Neolecta</taxon>
    </lineage>
</organism>
<reference evidence="2 3" key="1">
    <citation type="submission" date="2016-04" db="EMBL/GenBank/DDBJ databases">
        <title>Evolutionary innovation and constraint leading to complex multicellularity in the Ascomycota.</title>
        <authorList>
            <person name="Cisse O."/>
            <person name="Nguyen A."/>
            <person name="Hewitt D.A."/>
            <person name="Jedd G."/>
            <person name="Stajich J.E."/>
        </authorList>
    </citation>
    <scope>NUCLEOTIDE SEQUENCE [LARGE SCALE GENOMIC DNA]</scope>
    <source>
        <strain evidence="2 3">DAH-3</strain>
    </source>
</reference>
<keyword evidence="3" id="KW-1185">Reference proteome</keyword>
<dbReference type="EMBL" id="LXFE01000468">
    <property type="protein sequence ID" value="OLL25219.1"/>
    <property type="molecule type" value="Genomic_DNA"/>
</dbReference>
<feature type="region of interest" description="Disordered" evidence="1">
    <location>
        <begin position="252"/>
        <end position="276"/>
    </location>
</feature>
<feature type="compositionally biased region" description="Polar residues" evidence="1">
    <location>
        <begin position="340"/>
        <end position="356"/>
    </location>
</feature>
<sequence>MAEFPLYRSNSKPSSILHHTKSYRDLYPITLQHQNSNTTYSDAEETSIDHSFLRRDSSVSISALSSLVELDESIQLTYPQNLWETSEAIDTFDMLPVFDRQQAFETDLNTYSPTGMSSSPHFTDWQSLGSQTTSPIGLTHARPVFVKSHSASILPSDTHMDEPQITNPFPCSDDEFHISKLFPNNLVTLEPQSRTTEFPMGEVSTSLFAPRDFNLFQRDNSATELELLSPRILNRSPSWPLVAHPRLYRHNAVDQSHTSTKVKKKSGPSAAKALSKSQFIPSREVLDDTALHLQSPENIPLTKHNSFLTEAQQSHYIASAPSLQSSLFSHSSSSSRESSRTYTPISTSRPISQLASSRKRMISSPEATYRPLACRIMSRTPSSPPLVSGSLMKCSMCWFFIND</sequence>
<evidence type="ECO:0000256" key="1">
    <source>
        <dbReference type="SAM" id="MobiDB-lite"/>
    </source>
</evidence>
<proteinExistence type="predicted"/>
<feature type="region of interest" description="Disordered" evidence="1">
    <location>
        <begin position="328"/>
        <end position="360"/>
    </location>
</feature>
<dbReference type="Proteomes" id="UP000186594">
    <property type="component" value="Unassembled WGS sequence"/>
</dbReference>
<evidence type="ECO:0000313" key="2">
    <source>
        <dbReference type="EMBL" id="OLL25219.1"/>
    </source>
</evidence>
<name>A0A1U7LRG9_NEOID</name>
<comment type="caution">
    <text evidence="2">The sequence shown here is derived from an EMBL/GenBank/DDBJ whole genome shotgun (WGS) entry which is preliminary data.</text>
</comment>
<dbReference type="AlphaFoldDB" id="A0A1U7LRG9"/>
<evidence type="ECO:0000313" key="3">
    <source>
        <dbReference type="Proteomes" id="UP000186594"/>
    </source>
</evidence>